<keyword evidence="1" id="KW-1185">Reference proteome</keyword>
<evidence type="ECO:0000313" key="1">
    <source>
        <dbReference type="Proteomes" id="UP000095282"/>
    </source>
</evidence>
<protein>
    <submittedName>
        <fullName evidence="2">USP domain-containing protein</fullName>
    </submittedName>
</protein>
<dbReference type="WBParaSite" id="Csp11.Scaffold487.g1980.t1">
    <property type="protein sequence ID" value="Csp11.Scaffold487.g1980.t1"/>
    <property type="gene ID" value="Csp11.Scaffold487.g1980"/>
</dbReference>
<sequence length="467" mass="52121">MTSFATTKVYRYLLQSFYGIAAVKFPNGIVRWKCWTGTTKGPTGNVDESNFQGFDPLALVGIKGCLTNEQEDVIEIADRCALAAIDMNNVREVFEYILKALPAESVALFTRQFREWDRPVLWINWYDTEEDGFVPGLNQKLSSVTLLDEEKCTCRKPNGEVCNGHMDELSPIGRGGSETPYLVVASEDGSASEYKSKGNDPVTIDSCRFLLKPCTAKDVKAGISRLRPVEVLQKYGRCQNILLGACHVLSQMEKALKVIENVDASDFRGFDPLALVGIKGCLTNEQEDVIEIADQCSPQAATIDMNNVREVFEYVLKALPAESVALFTRQVRSEVNCQTCKNVEYRELDRPILWIDRHDTAEDGLVAGLNQKLSSVTLLDEEKCTCRKPNVMEVKPLAVCSADGSSSRYKSKGNDPVTIDSCRFLLVGAVSIGETFEDDVEAWYKCPSTGWIYCETHFFVFFHCCEI</sequence>
<name>A0A1I7T362_9PELO</name>
<evidence type="ECO:0000313" key="2">
    <source>
        <dbReference type="WBParaSite" id="Csp11.Scaffold487.g1980.t1"/>
    </source>
</evidence>
<dbReference type="Proteomes" id="UP000095282">
    <property type="component" value="Unplaced"/>
</dbReference>
<organism evidence="1 2">
    <name type="scientific">Caenorhabditis tropicalis</name>
    <dbReference type="NCBI Taxonomy" id="1561998"/>
    <lineage>
        <taxon>Eukaryota</taxon>
        <taxon>Metazoa</taxon>
        <taxon>Ecdysozoa</taxon>
        <taxon>Nematoda</taxon>
        <taxon>Chromadorea</taxon>
        <taxon>Rhabditida</taxon>
        <taxon>Rhabditina</taxon>
        <taxon>Rhabditomorpha</taxon>
        <taxon>Rhabditoidea</taxon>
        <taxon>Rhabditidae</taxon>
        <taxon>Peloderinae</taxon>
        <taxon>Caenorhabditis</taxon>
    </lineage>
</organism>
<proteinExistence type="predicted"/>
<accession>A0A1I7T362</accession>
<dbReference type="AlphaFoldDB" id="A0A1I7T362"/>
<reference evidence="2" key="1">
    <citation type="submission" date="2016-11" db="UniProtKB">
        <authorList>
            <consortium name="WormBaseParasite"/>
        </authorList>
    </citation>
    <scope>IDENTIFICATION</scope>
</reference>